<dbReference type="PRINTS" id="PR00465">
    <property type="entry name" value="EP450IV"/>
</dbReference>
<dbReference type="AlphaFoldDB" id="A0A7R8YMQ5"/>
<comment type="subcellular location">
    <subcellularLocation>
        <location evidence="4">Endoplasmic reticulum membrane</location>
        <topology evidence="4">Peripheral membrane protein</topology>
    </subcellularLocation>
    <subcellularLocation>
        <location evidence="3">Microsome membrane</location>
        <topology evidence="3">Peripheral membrane protein</topology>
    </subcellularLocation>
</comment>
<proteinExistence type="inferred from homology"/>
<evidence type="ECO:0000256" key="10">
    <source>
        <dbReference type="ARBA" id="ARBA00023002"/>
    </source>
</evidence>
<keyword evidence="7 14" id="KW-0479">Metal-binding</keyword>
<organism evidence="15 16">
    <name type="scientific">Hermetia illucens</name>
    <name type="common">Black soldier fly</name>
    <dbReference type="NCBI Taxonomy" id="343691"/>
    <lineage>
        <taxon>Eukaryota</taxon>
        <taxon>Metazoa</taxon>
        <taxon>Ecdysozoa</taxon>
        <taxon>Arthropoda</taxon>
        <taxon>Hexapoda</taxon>
        <taxon>Insecta</taxon>
        <taxon>Pterygota</taxon>
        <taxon>Neoptera</taxon>
        <taxon>Endopterygota</taxon>
        <taxon>Diptera</taxon>
        <taxon>Brachycera</taxon>
        <taxon>Stratiomyomorpha</taxon>
        <taxon>Stratiomyidae</taxon>
        <taxon>Hermetiinae</taxon>
        <taxon>Hermetia</taxon>
    </lineage>
</organism>
<comment type="similarity">
    <text evidence="5">Belongs to the cytochrome P450 family.</text>
</comment>
<evidence type="ECO:0000256" key="2">
    <source>
        <dbReference type="ARBA" id="ARBA00003690"/>
    </source>
</evidence>
<keyword evidence="13" id="KW-0472">Membrane</keyword>
<evidence type="ECO:0000256" key="11">
    <source>
        <dbReference type="ARBA" id="ARBA00023004"/>
    </source>
</evidence>
<evidence type="ECO:0000256" key="13">
    <source>
        <dbReference type="ARBA" id="ARBA00023136"/>
    </source>
</evidence>
<dbReference type="InterPro" id="IPR001128">
    <property type="entry name" value="Cyt_P450"/>
</dbReference>
<dbReference type="Gene3D" id="1.10.630.10">
    <property type="entry name" value="Cytochrome P450"/>
    <property type="match status" value="1"/>
</dbReference>
<keyword evidence="11 14" id="KW-0408">Iron</keyword>
<feature type="binding site" description="axial binding residue" evidence="14">
    <location>
        <position position="654"/>
    </location>
    <ligand>
        <name>heme</name>
        <dbReference type="ChEBI" id="CHEBI:30413"/>
    </ligand>
    <ligandPart>
        <name>Fe</name>
        <dbReference type="ChEBI" id="CHEBI:18248"/>
    </ligandPart>
</feature>
<evidence type="ECO:0000256" key="3">
    <source>
        <dbReference type="ARBA" id="ARBA00004174"/>
    </source>
</evidence>
<evidence type="ECO:0000256" key="1">
    <source>
        <dbReference type="ARBA" id="ARBA00001971"/>
    </source>
</evidence>
<reference evidence="15 16" key="1">
    <citation type="submission" date="2020-11" db="EMBL/GenBank/DDBJ databases">
        <authorList>
            <person name="Wallbank WR R."/>
            <person name="Pardo Diaz C."/>
            <person name="Kozak K."/>
            <person name="Martin S."/>
            <person name="Jiggins C."/>
            <person name="Moest M."/>
            <person name="Warren A I."/>
            <person name="Generalovic N T."/>
            <person name="Byers J.R.P. K."/>
            <person name="Montejo-Kovacevich G."/>
            <person name="Yen C E."/>
        </authorList>
    </citation>
    <scope>NUCLEOTIDE SEQUENCE [LARGE SCALE GENOMIC DNA]</scope>
</reference>
<sequence length="711" mass="82968">MELTPLDKISTIKGKLEKCLQEKEDLQNLVESSIPGYYVKQDKFLLKNMEILSEEDIQRRETELDRLINKLEHDLSELEIDIWQCYPQFGRVSTLSSGWLPIISLETDPSIKFIPVPFFSKEHNTIMFHLISPDGNCYISNAGKDGCIKTVNLPTFEITLLGRDSNLQFVPIPFFSEELKKVMFMLISTDDTKNNSVCAFLGRLQCVLRAGESKKTISVAVDPNMDYTSGTLALIVLVLCLIFKWQYSYWTRRRVQGPPPLPIFGNYFECFFMQKHFVDVIDEVYGYFPKAKYVAFYKYHMPCVVLKDIELINRVLCGDLSRNYETDFTVNENIYLIWKENVVNTKVWKQKSIQPEIRKLLSREKFADNYSKIHTVSNELLDYINDAPKLPNFEGFEAKELTTKFTLESLILAAIHIKANCFLDENSIYLNFYRKYFTNHSSSLWMCFMKEAISQKNIGHIVGTAVKNEIRSRRGAFHTEKCFFDTLILPGYEVNNAIVINYLLGLMEAFEAANSLMAFCLYQLAMHDDIQRKVRAEIFENLYLNNGELTEKVVEKLYYLDAVLFETLRLHSHLFVLNLKCSRKHEIPPQFDDLTENVQLDEDVRVVIPIHSIHLDQYHYEDPDHFNPERYLNFGDKKDIKYPFLGFGKESQYCLGMIYTFLQTKVGIAKIISRKEVRVSTKTSLQLNFSMKTLKLFYEEGIWLNFHPLYK</sequence>
<evidence type="ECO:0000256" key="6">
    <source>
        <dbReference type="ARBA" id="ARBA00022617"/>
    </source>
</evidence>
<dbReference type="PANTHER" id="PTHR24292:SF54">
    <property type="entry name" value="CYP9F3-RELATED"/>
    <property type="match status" value="1"/>
</dbReference>
<dbReference type="InParanoid" id="A0A7R8YMQ5"/>
<dbReference type="GO" id="GO:0016705">
    <property type="term" value="F:oxidoreductase activity, acting on paired donors, with incorporation or reduction of molecular oxygen"/>
    <property type="evidence" value="ECO:0007669"/>
    <property type="project" value="InterPro"/>
</dbReference>
<evidence type="ECO:0000256" key="4">
    <source>
        <dbReference type="ARBA" id="ARBA00004406"/>
    </source>
</evidence>
<dbReference type="InterPro" id="IPR050476">
    <property type="entry name" value="Insect_CytP450_Detox"/>
</dbReference>
<evidence type="ECO:0000313" key="15">
    <source>
        <dbReference type="EMBL" id="CAD7077683.1"/>
    </source>
</evidence>
<dbReference type="GO" id="GO:0004497">
    <property type="term" value="F:monooxygenase activity"/>
    <property type="evidence" value="ECO:0007669"/>
    <property type="project" value="UniProtKB-KW"/>
</dbReference>
<accession>A0A7R8YMQ5</accession>
<dbReference type="InterPro" id="IPR002403">
    <property type="entry name" value="Cyt_P450_E_grp-IV"/>
</dbReference>
<dbReference type="GO" id="GO:0020037">
    <property type="term" value="F:heme binding"/>
    <property type="evidence" value="ECO:0007669"/>
    <property type="project" value="InterPro"/>
</dbReference>
<dbReference type="SUPFAM" id="SSF48264">
    <property type="entry name" value="Cytochrome P450"/>
    <property type="match status" value="1"/>
</dbReference>
<evidence type="ECO:0000313" key="16">
    <source>
        <dbReference type="Proteomes" id="UP000594454"/>
    </source>
</evidence>
<name>A0A7R8YMQ5_HERIL</name>
<dbReference type="Proteomes" id="UP000594454">
    <property type="component" value="Chromosome 1"/>
</dbReference>
<keyword evidence="8" id="KW-0256">Endoplasmic reticulum</keyword>
<dbReference type="InterPro" id="IPR036396">
    <property type="entry name" value="Cyt_P450_sf"/>
</dbReference>
<dbReference type="EMBL" id="LR899009">
    <property type="protein sequence ID" value="CAD7077683.1"/>
    <property type="molecule type" value="Genomic_DNA"/>
</dbReference>
<keyword evidence="16" id="KW-1185">Reference proteome</keyword>
<comment type="function">
    <text evidence="2">May be involved in the metabolism of insect hormones and in the breakdown of synthetic insecticides.</text>
</comment>
<keyword evidence="12" id="KW-0503">Monooxygenase</keyword>
<evidence type="ECO:0000256" key="12">
    <source>
        <dbReference type="ARBA" id="ARBA00023033"/>
    </source>
</evidence>
<dbReference type="GO" id="GO:0005789">
    <property type="term" value="C:endoplasmic reticulum membrane"/>
    <property type="evidence" value="ECO:0007669"/>
    <property type="project" value="UniProtKB-SubCell"/>
</dbReference>
<dbReference type="PANTHER" id="PTHR24292">
    <property type="entry name" value="CYTOCHROME P450"/>
    <property type="match status" value="1"/>
</dbReference>
<gene>
    <name evidence="15" type="ORF">HERILL_LOCUS1006</name>
</gene>
<keyword evidence="10" id="KW-0560">Oxidoreductase</keyword>
<keyword evidence="6 14" id="KW-0349">Heme</keyword>
<keyword evidence="9" id="KW-0492">Microsome</keyword>
<evidence type="ECO:0000256" key="7">
    <source>
        <dbReference type="ARBA" id="ARBA00022723"/>
    </source>
</evidence>
<dbReference type="OrthoDB" id="6692864at2759"/>
<evidence type="ECO:0008006" key="17">
    <source>
        <dbReference type="Google" id="ProtNLM"/>
    </source>
</evidence>
<protein>
    <recommendedName>
        <fullName evidence="17">Cytochrome P450</fullName>
    </recommendedName>
</protein>
<evidence type="ECO:0000256" key="8">
    <source>
        <dbReference type="ARBA" id="ARBA00022824"/>
    </source>
</evidence>
<evidence type="ECO:0000256" key="14">
    <source>
        <dbReference type="PIRSR" id="PIRSR602403-1"/>
    </source>
</evidence>
<dbReference type="GO" id="GO:0005506">
    <property type="term" value="F:iron ion binding"/>
    <property type="evidence" value="ECO:0007669"/>
    <property type="project" value="InterPro"/>
</dbReference>
<dbReference type="Pfam" id="PF00067">
    <property type="entry name" value="p450"/>
    <property type="match status" value="1"/>
</dbReference>
<evidence type="ECO:0000256" key="5">
    <source>
        <dbReference type="ARBA" id="ARBA00010617"/>
    </source>
</evidence>
<evidence type="ECO:0000256" key="9">
    <source>
        <dbReference type="ARBA" id="ARBA00022848"/>
    </source>
</evidence>
<comment type="cofactor">
    <cofactor evidence="1 14">
        <name>heme</name>
        <dbReference type="ChEBI" id="CHEBI:30413"/>
    </cofactor>
</comment>